<dbReference type="AlphaFoldDB" id="A0A9Q0IC47"/>
<evidence type="ECO:0000256" key="1">
    <source>
        <dbReference type="SAM" id="MobiDB-lite"/>
    </source>
</evidence>
<accession>A0A9Q0IC47</accession>
<dbReference type="EMBL" id="JANIIK010000112">
    <property type="protein sequence ID" value="KAJ3592915.1"/>
    <property type="molecule type" value="Genomic_DNA"/>
</dbReference>
<comment type="caution">
    <text evidence="2">The sequence shown here is derived from an EMBL/GenBank/DDBJ whole genome shotgun (WGS) entry which is preliminary data.</text>
</comment>
<feature type="compositionally biased region" description="Basic and acidic residues" evidence="1">
    <location>
        <begin position="36"/>
        <end position="47"/>
    </location>
</feature>
<reference evidence="2" key="1">
    <citation type="submission" date="2022-07" db="EMBL/GenBank/DDBJ databases">
        <title>Chromosome-level genome of Muraenolepis orangiensis.</title>
        <authorList>
            <person name="Kim J."/>
        </authorList>
    </citation>
    <scope>NUCLEOTIDE SEQUENCE</scope>
    <source>
        <strain evidence="2">KU_S4_2022</strain>
        <tissue evidence="2">Muscle</tissue>
    </source>
</reference>
<protein>
    <submittedName>
        <fullName evidence="2">Uncharacterized protein</fullName>
    </submittedName>
</protein>
<gene>
    <name evidence="2" type="ORF">NHX12_005253</name>
</gene>
<sequence length="67" mass="7417">MPQERSGVFFTPGRDPPHAQQPATGASEAVCTKHQRPYERTGSRGADHLLSTDVCRSVSRRPDRLTI</sequence>
<evidence type="ECO:0000313" key="2">
    <source>
        <dbReference type="EMBL" id="KAJ3592915.1"/>
    </source>
</evidence>
<proteinExistence type="predicted"/>
<feature type="region of interest" description="Disordered" evidence="1">
    <location>
        <begin position="1"/>
        <end position="52"/>
    </location>
</feature>
<evidence type="ECO:0000313" key="3">
    <source>
        <dbReference type="Proteomes" id="UP001148018"/>
    </source>
</evidence>
<dbReference type="Proteomes" id="UP001148018">
    <property type="component" value="Unassembled WGS sequence"/>
</dbReference>
<keyword evidence="3" id="KW-1185">Reference proteome</keyword>
<organism evidence="2 3">
    <name type="scientific">Muraenolepis orangiensis</name>
    <name type="common">Patagonian moray cod</name>
    <dbReference type="NCBI Taxonomy" id="630683"/>
    <lineage>
        <taxon>Eukaryota</taxon>
        <taxon>Metazoa</taxon>
        <taxon>Chordata</taxon>
        <taxon>Craniata</taxon>
        <taxon>Vertebrata</taxon>
        <taxon>Euteleostomi</taxon>
        <taxon>Actinopterygii</taxon>
        <taxon>Neopterygii</taxon>
        <taxon>Teleostei</taxon>
        <taxon>Neoteleostei</taxon>
        <taxon>Acanthomorphata</taxon>
        <taxon>Zeiogadaria</taxon>
        <taxon>Gadariae</taxon>
        <taxon>Gadiformes</taxon>
        <taxon>Muraenolepidoidei</taxon>
        <taxon>Muraenolepididae</taxon>
        <taxon>Muraenolepis</taxon>
    </lineage>
</organism>
<name>A0A9Q0IC47_9TELE</name>